<keyword evidence="4 7" id="KW-0812">Transmembrane</keyword>
<dbReference type="Pfam" id="PF00892">
    <property type="entry name" value="EamA"/>
    <property type="match status" value="2"/>
</dbReference>
<protein>
    <recommendedName>
        <fullName evidence="8">Bet v I/Major latex protein domain-containing protein</fullName>
    </recommendedName>
</protein>
<evidence type="ECO:0000313" key="9">
    <source>
        <dbReference type="EMBL" id="CAK7326747.1"/>
    </source>
</evidence>
<evidence type="ECO:0000256" key="7">
    <source>
        <dbReference type="SAM" id="Phobius"/>
    </source>
</evidence>
<dbReference type="SMART" id="SM01037">
    <property type="entry name" value="Bet_v_1"/>
    <property type="match status" value="1"/>
</dbReference>
<feature type="transmembrane region" description="Helical" evidence="7">
    <location>
        <begin position="98"/>
        <end position="119"/>
    </location>
</feature>
<gene>
    <name evidence="9" type="ORF">DCAF_LOCUS4451</name>
</gene>
<feature type="transmembrane region" description="Helical" evidence="7">
    <location>
        <begin position="353"/>
        <end position="371"/>
    </location>
</feature>
<accession>A0AAV1QY55</accession>
<dbReference type="InterPro" id="IPR037185">
    <property type="entry name" value="EmrE-like"/>
</dbReference>
<dbReference type="InterPro" id="IPR023393">
    <property type="entry name" value="START-like_dom_sf"/>
</dbReference>
<keyword evidence="3" id="KW-1003">Cell membrane</keyword>
<dbReference type="Proteomes" id="UP001314170">
    <property type="component" value="Unassembled WGS sequence"/>
</dbReference>
<comment type="subcellular location">
    <subcellularLocation>
        <location evidence="1">Cell membrane</location>
        <topology evidence="1">Multi-pass membrane protein</topology>
    </subcellularLocation>
</comment>
<dbReference type="EMBL" id="CAWUPB010000851">
    <property type="protein sequence ID" value="CAK7326747.1"/>
    <property type="molecule type" value="Genomic_DNA"/>
</dbReference>
<evidence type="ECO:0000313" key="10">
    <source>
        <dbReference type="Proteomes" id="UP001314170"/>
    </source>
</evidence>
<comment type="caution">
    <text evidence="9">The sequence shown here is derived from an EMBL/GenBank/DDBJ whole genome shotgun (WGS) entry which is preliminary data.</text>
</comment>
<feature type="transmembrane region" description="Helical" evidence="7">
    <location>
        <begin position="377"/>
        <end position="403"/>
    </location>
</feature>
<dbReference type="GO" id="GO:0006952">
    <property type="term" value="P:defense response"/>
    <property type="evidence" value="ECO:0007669"/>
    <property type="project" value="InterPro"/>
</dbReference>
<dbReference type="InterPro" id="IPR051258">
    <property type="entry name" value="Diverse_Substrate_Transporter"/>
</dbReference>
<feature type="transmembrane region" description="Helical" evidence="7">
    <location>
        <begin position="165"/>
        <end position="183"/>
    </location>
</feature>
<feature type="transmembrane region" description="Helical" evidence="7">
    <location>
        <begin position="272"/>
        <end position="293"/>
    </location>
</feature>
<feature type="domain" description="Bet v I/Major latex protein" evidence="8">
    <location>
        <begin position="448"/>
        <end position="594"/>
    </location>
</feature>
<reference evidence="9 10" key="1">
    <citation type="submission" date="2024-01" db="EMBL/GenBank/DDBJ databases">
        <authorList>
            <person name="Waweru B."/>
        </authorList>
    </citation>
    <scope>NUCLEOTIDE SEQUENCE [LARGE SCALE GENOMIC DNA]</scope>
</reference>
<evidence type="ECO:0000256" key="4">
    <source>
        <dbReference type="ARBA" id="ARBA00022692"/>
    </source>
</evidence>
<evidence type="ECO:0000256" key="2">
    <source>
        <dbReference type="ARBA" id="ARBA00007635"/>
    </source>
</evidence>
<dbReference type="Pfam" id="PF00407">
    <property type="entry name" value="Bet_v_1"/>
    <property type="match status" value="1"/>
</dbReference>
<dbReference type="Gene3D" id="3.30.530.20">
    <property type="match status" value="1"/>
</dbReference>
<dbReference type="InterPro" id="IPR000916">
    <property type="entry name" value="Bet_v_I/MLP"/>
</dbReference>
<evidence type="ECO:0000256" key="5">
    <source>
        <dbReference type="ARBA" id="ARBA00022989"/>
    </source>
</evidence>
<proteinExistence type="inferred from homology"/>
<dbReference type="SUPFAM" id="SSF55961">
    <property type="entry name" value="Bet v1-like"/>
    <property type="match status" value="1"/>
</dbReference>
<sequence>MACKWPLSAIASSASTATKLSPSILFTFHLSPSKRHRLPTFSLHNNSFSSSTPSRCSPNSGVKVQKSTNSAVCSASDQKKQSLNFKTLFGKKYLWRRILFASTKVRSIILLNVITVVYASNIPVVKEVEAIMDPAAFTVVRFVVSAIPFFPFALQSWDDVRTRNAGIELGFWVSLGYLMQALGLLTSEAGRASFLSMFTVIVVPLLDGMLGAIVPAYTWFGALMSILGVAMLESSGSPPTIGDLLNFLSAVFFGVHMLRTEHISRNTNKKNFLPLLGYEVCVIAISSTIWYFVGGWFGGVQTCDPSSWTWEMVWHWMAVFPWIPALYTGLFSTGLCLWIEMTAMRDVSATETAIIYGLEPVWGAGFAWFLLGERWGATGWIGAALVLGGSIMVQIIGSSSSVISGKDEERREKVDSLLVSDKENSFSTTPLRVSSRKEVPNILKKIMALQGKLETVVELKTPAEKLYNLLKSQAHQVPEHTPNNIQAVNVHHGDWETDGSIKVWNYTIEGKAEVCKEKVEYDDANKKITHYGLEGDVMNVYKIFKPSYQFISKGSGSSAKLSIEYEKLNGSVPVPEKYLDFMVNVVKDIDAGLV</sequence>
<organism evidence="9 10">
    <name type="scientific">Dovyalis caffra</name>
    <dbReference type="NCBI Taxonomy" id="77055"/>
    <lineage>
        <taxon>Eukaryota</taxon>
        <taxon>Viridiplantae</taxon>
        <taxon>Streptophyta</taxon>
        <taxon>Embryophyta</taxon>
        <taxon>Tracheophyta</taxon>
        <taxon>Spermatophyta</taxon>
        <taxon>Magnoliopsida</taxon>
        <taxon>eudicotyledons</taxon>
        <taxon>Gunneridae</taxon>
        <taxon>Pentapetalae</taxon>
        <taxon>rosids</taxon>
        <taxon>fabids</taxon>
        <taxon>Malpighiales</taxon>
        <taxon>Salicaceae</taxon>
        <taxon>Flacourtieae</taxon>
        <taxon>Dovyalis</taxon>
    </lineage>
</organism>
<dbReference type="AlphaFoldDB" id="A0AAV1QY55"/>
<comment type="similarity">
    <text evidence="2">Belongs to the drug/metabolite transporter (DMT) superfamily. Plant drug/metabolite exporter (P-DME) (TC 2.A.7.4) family.</text>
</comment>
<evidence type="ECO:0000256" key="6">
    <source>
        <dbReference type="ARBA" id="ARBA00023136"/>
    </source>
</evidence>
<dbReference type="InterPro" id="IPR000620">
    <property type="entry name" value="EamA_dom"/>
</dbReference>
<keyword evidence="6 7" id="KW-0472">Membrane</keyword>
<dbReference type="GO" id="GO:0005886">
    <property type="term" value="C:plasma membrane"/>
    <property type="evidence" value="ECO:0007669"/>
    <property type="project" value="UniProtKB-SubCell"/>
</dbReference>
<feature type="transmembrane region" description="Helical" evidence="7">
    <location>
        <begin position="313"/>
        <end position="341"/>
    </location>
</feature>
<keyword evidence="10" id="KW-1185">Reference proteome</keyword>
<dbReference type="SUPFAM" id="SSF103481">
    <property type="entry name" value="Multidrug resistance efflux transporter EmrE"/>
    <property type="match status" value="1"/>
</dbReference>
<name>A0AAV1QY55_9ROSI</name>
<keyword evidence="5 7" id="KW-1133">Transmembrane helix</keyword>
<evidence type="ECO:0000259" key="8">
    <source>
        <dbReference type="SMART" id="SM01037"/>
    </source>
</evidence>
<dbReference type="CDD" id="cd07816">
    <property type="entry name" value="Bet_v1-like"/>
    <property type="match status" value="1"/>
</dbReference>
<dbReference type="PANTHER" id="PTHR42920">
    <property type="entry name" value="OS03G0707200 PROTEIN-RELATED"/>
    <property type="match status" value="1"/>
</dbReference>
<dbReference type="PANTHER" id="PTHR42920:SF26">
    <property type="entry name" value="OS03G0707200 PROTEIN"/>
    <property type="match status" value="1"/>
</dbReference>
<feature type="transmembrane region" description="Helical" evidence="7">
    <location>
        <begin position="131"/>
        <end position="153"/>
    </location>
</feature>
<evidence type="ECO:0000256" key="1">
    <source>
        <dbReference type="ARBA" id="ARBA00004651"/>
    </source>
</evidence>
<evidence type="ECO:0000256" key="3">
    <source>
        <dbReference type="ARBA" id="ARBA00022475"/>
    </source>
</evidence>